<keyword evidence="2" id="KW-1185">Reference proteome</keyword>
<evidence type="ECO:0000313" key="2">
    <source>
        <dbReference type="Proteomes" id="UP001501231"/>
    </source>
</evidence>
<proteinExistence type="predicted"/>
<evidence type="ECO:0000313" key="1">
    <source>
        <dbReference type="EMBL" id="GAA2455774.1"/>
    </source>
</evidence>
<accession>A0ABN3KCE5</accession>
<gene>
    <name evidence="1" type="ORF">GCM10010191_88780</name>
</gene>
<protein>
    <submittedName>
        <fullName evidence="1">Uncharacterized protein</fullName>
    </submittedName>
</protein>
<name>A0ABN3KCE5_9ACTN</name>
<comment type="caution">
    <text evidence="1">The sequence shown here is derived from an EMBL/GenBank/DDBJ whole genome shotgun (WGS) entry which is preliminary data.</text>
</comment>
<dbReference type="EMBL" id="BAAARW010000043">
    <property type="protein sequence ID" value="GAA2455774.1"/>
    <property type="molecule type" value="Genomic_DNA"/>
</dbReference>
<sequence>MRPWRANGPIIVLAADITRERVNKLIMLDPRPSTLKRLRRELETHGFPVPPGSQPGGQ</sequence>
<reference evidence="1 2" key="1">
    <citation type="journal article" date="2019" name="Int. J. Syst. Evol. Microbiol.">
        <title>The Global Catalogue of Microorganisms (GCM) 10K type strain sequencing project: providing services to taxonomists for standard genome sequencing and annotation.</title>
        <authorList>
            <consortium name="The Broad Institute Genomics Platform"/>
            <consortium name="The Broad Institute Genome Sequencing Center for Infectious Disease"/>
            <person name="Wu L."/>
            <person name="Ma J."/>
        </authorList>
    </citation>
    <scope>NUCLEOTIDE SEQUENCE [LARGE SCALE GENOMIC DNA]</scope>
    <source>
        <strain evidence="1 2">JCM 3325</strain>
    </source>
</reference>
<organism evidence="1 2">
    <name type="scientific">Actinomadura vinacea</name>
    <dbReference type="NCBI Taxonomy" id="115336"/>
    <lineage>
        <taxon>Bacteria</taxon>
        <taxon>Bacillati</taxon>
        <taxon>Actinomycetota</taxon>
        <taxon>Actinomycetes</taxon>
        <taxon>Streptosporangiales</taxon>
        <taxon>Thermomonosporaceae</taxon>
        <taxon>Actinomadura</taxon>
    </lineage>
</organism>
<dbReference type="Proteomes" id="UP001501231">
    <property type="component" value="Unassembled WGS sequence"/>
</dbReference>